<dbReference type="AlphaFoldDB" id="A0A9W6PIT0"/>
<dbReference type="InterPro" id="IPR036291">
    <property type="entry name" value="NAD(P)-bd_dom_sf"/>
</dbReference>
<dbReference type="Pfam" id="PF00107">
    <property type="entry name" value="ADH_zinc_N"/>
    <property type="match status" value="1"/>
</dbReference>
<dbReference type="Proteomes" id="UP001165143">
    <property type="component" value="Unassembled WGS sequence"/>
</dbReference>
<accession>A0A9W6PIT0</accession>
<dbReference type="Pfam" id="PF08240">
    <property type="entry name" value="ADH_N"/>
    <property type="match status" value="1"/>
</dbReference>
<sequence length="362" mass="37147">MCQDHQGVGGRGRELTDNRSDPRRGPGPVEDSAGMRAAFIETLGAPEDIRYGDLPAPRTGPADVLVDVVATTVNPVDTFVRSGVFRTALDFPFVVGRDLVGTVAAVGPLVSGFAVGDLVWSNSLGHAGRQGAAAERAAVPADRLYHLPAGVDPVRAVAVVHPAATAYLGLFTHGGLRAGRTVLVCGAAGNVGAALVALAVDAGARVVATAAARDAAYCRESGAEVVLDYRDPALTGRLAEACPDGVDLYLDTSGVNDLAAAVGLLAPRGRIVLLAGAASRPVLPVGPLYMKDCSIAGFVISHATTAELAAAAAAVNRLLAAGRLRPRAVEVLPLSEAARVHGRMERGELHGRRVVLRPGDRA</sequence>
<dbReference type="EMBL" id="BSRX01000032">
    <property type="protein sequence ID" value="GLW56990.1"/>
    <property type="molecule type" value="Genomic_DNA"/>
</dbReference>
<dbReference type="Gene3D" id="3.90.180.10">
    <property type="entry name" value="Medium-chain alcohol dehydrogenases, catalytic domain"/>
    <property type="match status" value="1"/>
</dbReference>
<evidence type="ECO:0000313" key="5">
    <source>
        <dbReference type="Proteomes" id="UP001165143"/>
    </source>
</evidence>
<reference evidence="4" key="1">
    <citation type="submission" date="2023-02" db="EMBL/GenBank/DDBJ databases">
        <title>Kitasatospora phosalacinea NBRC 14362.</title>
        <authorList>
            <person name="Ichikawa N."/>
            <person name="Sato H."/>
            <person name="Tonouchi N."/>
        </authorList>
    </citation>
    <scope>NUCLEOTIDE SEQUENCE</scope>
    <source>
        <strain evidence="4">NBRC 14362</strain>
    </source>
</reference>
<comment type="caution">
    <text evidence="4">The sequence shown here is derived from an EMBL/GenBank/DDBJ whole genome shotgun (WGS) entry which is preliminary data.</text>
</comment>
<name>A0A9W6PIT0_9ACTN</name>
<feature type="region of interest" description="Disordered" evidence="2">
    <location>
        <begin position="1"/>
        <end position="32"/>
    </location>
</feature>
<evidence type="ECO:0000313" key="4">
    <source>
        <dbReference type="EMBL" id="GLW56990.1"/>
    </source>
</evidence>
<dbReference type="InterPro" id="IPR051603">
    <property type="entry name" value="Zinc-ADH_QOR/CCCR"/>
</dbReference>
<keyword evidence="1" id="KW-0521">NADP</keyword>
<dbReference type="InterPro" id="IPR013149">
    <property type="entry name" value="ADH-like_C"/>
</dbReference>
<dbReference type="PANTHER" id="PTHR44154:SF1">
    <property type="entry name" value="QUINONE OXIDOREDUCTASE"/>
    <property type="match status" value="1"/>
</dbReference>
<dbReference type="PANTHER" id="PTHR44154">
    <property type="entry name" value="QUINONE OXIDOREDUCTASE"/>
    <property type="match status" value="1"/>
</dbReference>
<protein>
    <submittedName>
        <fullName evidence="4">Oxidoreductase</fullName>
    </submittedName>
</protein>
<organism evidence="4 5">
    <name type="scientific">Kitasatospora phosalacinea</name>
    <dbReference type="NCBI Taxonomy" id="2065"/>
    <lineage>
        <taxon>Bacteria</taxon>
        <taxon>Bacillati</taxon>
        <taxon>Actinomycetota</taxon>
        <taxon>Actinomycetes</taxon>
        <taxon>Kitasatosporales</taxon>
        <taxon>Streptomycetaceae</taxon>
        <taxon>Kitasatospora</taxon>
    </lineage>
</organism>
<dbReference type="GO" id="GO:0016491">
    <property type="term" value="F:oxidoreductase activity"/>
    <property type="evidence" value="ECO:0007669"/>
    <property type="project" value="InterPro"/>
</dbReference>
<dbReference type="Gene3D" id="3.40.50.720">
    <property type="entry name" value="NAD(P)-binding Rossmann-like Domain"/>
    <property type="match status" value="1"/>
</dbReference>
<evidence type="ECO:0000256" key="1">
    <source>
        <dbReference type="ARBA" id="ARBA00022857"/>
    </source>
</evidence>
<evidence type="ECO:0000256" key="2">
    <source>
        <dbReference type="SAM" id="MobiDB-lite"/>
    </source>
</evidence>
<dbReference type="InterPro" id="IPR020843">
    <property type="entry name" value="ER"/>
</dbReference>
<proteinExistence type="predicted"/>
<dbReference type="CDD" id="cd08253">
    <property type="entry name" value="zeta_crystallin"/>
    <property type="match status" value="1"/>
</dbReference>
<dbReference type="SMART" id="SM00829">
    <property type="entry name" value="PKS_ER"/>
    <property type="match status" value="1"/>
</dbReference>
<dbReference type="InterPro" id="IPR011032">
    <property type="entry name" value="GroES-like_sf"/>
</dbReference>
<dbReference type="SUPFAM" id="SSF50129">
    <property type="entry name" value="GroES-like"/>
    <property type="match status" value="1"/>
</dbReference>
<evidence type="ECO:0000259" key="3">
    <source>
        <dbReference type="SMART" id="SM00829"/>
    </source>
</evidence>
<feature type="domain" description="Enoyl reductase (ER)" evidence="3">
    <location>
        <begin position="44"/>
        <end position="355"/>
    </location>
</feature>
<dbReference type="InterPro" id="IPR013154">
    <property type="entry name" value="ADH-like_N"/>
</dbReference>
<gene>
    <name evidence="4" type="ORF">Kpho01_50010</name>
</gene>
<feature type="compositionally biased region" description="Basic and acidic residues" evidence="2">
    <location>
        <begin position="11"/>
        <end position="24"/>
    </location>
</feature>
<dbReference type="SUPFAM" id="SSF51735">
    <property type="entry name" value="NAD(P)-binding Rossmann-fold domains"/>
    <property type="match status" value="1"/>
</dbReference>